<proteinExistence type="predicted"/>
<evidence type="ECO:0000313" key="1">
    <source>
        <dbReference type="EnsemblMetazoa" id="PPAI007392-PA"/>
    </source>
</evidence>
<protein>
    <recommendedName>
        <fullName evidence="3">Pre-C2HC domain-containing protein</fullName>
    </recommendedName>
</protein>
<sequence length="245" mass="28341">MNIKSYLTSINIDYYTYTPKNELCKKMVLKGLDKNLPCKEILDDLQMQHNLIVDVKQMQTTKRDNETTIKEKIGVFVVYLKREANIDDIINNIKIVLHHVVIWEKFNKRANPATFCGRCSRWGHGASNCNMPLRCLKCGKSHSPEKCDLDKQRPPTCANCKLNHPATYRECPAFKSYIERRKDLIEKNRQKQRQLRTSHSEAPRQRNVPTSIDTAKIRQGISYADVITNEQNFPISNTQDTSNGN</sequence>
<reference evidence="1" key="1">
    <citation type="submission" date="2022-08" db="UniProtKB">
        <authorList>
            <consortium name="EnsemblMetazoa"/>
        </authorList>
    </citation>
    <scope>IDENTIFICATION</scope>
    <source>
        <strain evidence="1">Israel</strain>
    </source>
</reference>
<evidence type="ECO:0008006" key="3">
    <source>
        <dbReference type="Google" id="ProtNLM"/>
    </source>
</evidence>
<evidence type="ECO:0000313" key="2">
    <source>
        <dbReference type="Proteomes" id="UP000092462"/>
    </source>
</evidence>
<dbReference type="EnsemblMetazoa" id="PPAI007392-RA">
    <property type="protein sequence ID" value="PPAI007392-PA"/>
    <property type="gene ID" value="PPAI007392"/>
</dbReference>
<accession>A0A1B0DGV8</accession>
<dbReference type="VEuPathDB" id="VectorBase:PPAI007392"/>
<name>A0A1B0DGV8_PHLPP</name>
<keyword evidence="2" id="KW-1185">Reference proteome</keyword>
<dbReference type="EMBL" id="AJVK01033868">
    <property type="status" value="NOT_ANNOTATED_CDS"/>
    <property type="molecule type" value="Genomic_DNA"/>
</dbReference>
<dbReference type="AlphaFoldDB" id="A0A1B0DGV8"/>
<dbReference type="Proteomes" id="UP000092462">
    <property type="component" value="Unassembled WGS sequence"/>
</dbReference>
<organism evidence="1 2">
    <name type="scientific">Phlebotomus papatasi</name>
    <name type="common">Sandfly</name>
    <dbReference type="NCBI Taxonomy" id="29031"/>
    <lineage>
        <taxon>Eukaryota</taxon>
        <taxon>Metazoa</taxon>
        <taxon>Ecdysozoa</taxon>
        <taxon>Arthropoda</taxon>
        <taxon>Hexapoda</taxon>
        <taxon>Insecta</taxon>
        <taxon>Pterygota</taxon>
        <taxon>Neoptera</taxon>
        <taxon>Endopterygota</taxon>
        <taxon>Diptera</taxon>
        <taxon>Nematocera</taxon>
        <taxon>Psychodoidea</taxon>
        <taxon>Psychodidae</taxon>
        <taxon>Phlebotomus</taxon>
        <taxon>Phlebotomus</taxon>
    </lineage>
</organism>